<dbReference type="Proteomes" id="UP000316476">
    <property type="component" value="Unassembled WGS sequence"/>
</dbReference>
<name>A0A5C6FWP2_9PLAN</name>
<sequence length="61" mass="7017">MRICESLPKPETVARELAVVRRERDLLRRLHRLVIEVREMRAEPDVRERGPSSNTGATAHG</sequence>
<accession>A0A5C6FWP2</accession>
<reference evidence="2 3" key="1">
    <citation type="submission" date="2019-02" db="EMBL/GenBank/DDBJ databases">
        <title>Deep-cultivation of Planctomycetes and their phenomic and genomic characterization uncovers novel biology.</title>
        <authorList>
            <person name="Wiegand S."/>
            <person name="Jogler M."/>
            <person name="Boedeker C."/>
            <person name="Pinto D."/>
            <person name="Vollmers J."/>
            <person name="Rivas-Marin E."/>
            <person name="Kohn T."/>
            <person name="Peeters S.H."/>
            <person name="Heuer A."/>
            <person name="Rast P."/>
            <person name="Oberbeckmann S."/>
            <person name="Bunk B."/>
            <person name="Jeske O."/>
            <person name="Meyerdierks A."/>
            <person name="Storesund J.E."/>
            <person name="Kallscheuer N."/>
            <person name="Luecker S."/>
            <person name="Lage O.M."/>
            <person name="Pohl T."/>
            <person name="Merkel B.J."/>
            <person name="Hornburger P."/>
            <person name="Mueller R.-W."/>
            <person name="Bruemmer F."/>
            <person name="Labrenz M."/>
            <person name="Spormann A.M."/>
            <person name="Op Den Camp H."/>
            <person name="Overmann J."/>
            <person name="Amann R."/>
            <person name="Jetten M.S.M."/>
            <person name="Mascher T."/>
            <person name="Medema M.H."/>
            <person name="Devos D.P."/>
            <person name="Kaster A.-K."/>
            <person name="Ovreas L."/>
            <person name="Rohde M."/>
            <person name="Galperin M.Y."/>
            <person name="Jogler C."/>
        </authorList>
    </citation>
    <scope>NUCLEOTIDE SEQUENCE [LARGE SCALE GENOMIC DNA]</scope>
    <source>
        <strain evidence="2 3">V7</strain>
    </source>
</reference>
<feature type="compositionally biased region" description="Polar residues" evidence="1">
    <location>
        <begin position="51"/>
        <end position="61"/>
    </location>
</feature>
<organism evidence="2 3">
    <name type="scientific">Crateriforma conspicua</name>
    <dbReference type="NCBI Taxonomy" id="2527996"/>
    <lineage>
        <taxon>Bacteria</taxon>
        <taxon>Pseudomonadati</taxon>
        <taxon>Planctomycetota</taxon>
        <taxon>Planctomycetia</taxon>
        <taxon>Planctomycetales</taxon>
        <taxon>Planctomycetaceae</taxon>
        <taxon>Crateriforma</taxon>
    </lineage>
</organism>
<evidence type="ECO:0000313" key="2">
    <source>
        <dbReference type="EMBL" id="TWU67582.1"/>
    </source>
</evidence>
<protein>
    <submittedName>
        <fullName evidence="2">Uncharacterized protein</fullName>
    </submittedName>
</protein>
<evidence type="ECO:0000313" key="3">
    <source>
        <dbReference type="Proteomes" id="UP000316476"/>
    </source>
</evidence>
<evidence type="ECO:0000256" key="1">
    <source>
        <dbReference type="SAM" id="MobiDB-lite"/>
    </source>
</evidence>
<gene>
    <name evidence="2" type="ORF">V7x_31570</name>
</gene>
<comment type="caution">
    <text evidence="2">The sequence shown here is derived from an EMBL/GenBank/DDBJ whole genome shotgun (WGS) entry which is preliminary data.</text>
</comment>
<proteinExistence type="predicted"/>
<dbReference type="AlphaFoldDB" id="A0A5C6FWP2"/>
<dbReference type="EMBL" id="SJPZ01000001">
    <property type="protein sequence ID" value="TWU67582.1"/>
    <property type="molecule type" value="Genomic_DNA"/>
</dbReference>
<feature type="compositionally biased region" description="Basic and acidic residues" evidence="1">
    <location>
        <begin position="41"/>
        <end position="50"/>
    </location>
</feature>
<feature type="region of interest" description="Disordered" evidence="1">
    <location>
        <begin position="41"/>
        <end position="61"/>
    </location>
</feature>